<evidence type="ECO:0000256" key="1">
    <source>
        <dbReference type="ARBA" id="ARBA00006668"/>
    </source>
</evidence>
<dbReference type="InterPro" id="IPR023803">
    <property type="entry name" value="Ribosomal_bS16_dom_sf"/>
</dbReference>
<dbReference type="RefSeq" id="XP_060121317.1">
    <property type="nucleotide sequence ID" value="XM_060265334.1"/>
</dbReference>
<dbReference type="PANTHER" id="PTHR12919:SF20">
    <property type="entry name" value="SMALL RIBOSOMAL SUBUNIT PROTEIN BS16M"/>
    <property type="match status" value="1"/>
</dbReference>
<evidence type="ECO:0000256" key="3">
    <source>
        <dbReference type="ARBA" id="ARBA00023274"/>
    </source>
</evidence>
<dbReference type="InterPro" id="IPR000307">
    <property type="entry name" value="Ribosomal_bS16"/>
</dbReference>
<sequence>MVVRLRLARHAAQPKRAEDRPGYNGEVIRSGIVAKPVLEKRMEWNEDRIKYWLNTGAQPTKSVFRLLYRAGLIPPEKLELFKGLYRPAAAAAPSASPQEGDAAAKAE</sequence>
<dbReference type="GO" id="GO:0003735">
    <property type="term" value="F:structural constituent of ribosome"/>
    <property type="evidence" value="ECO:0007669"/>
    <property type="project" value="InterPro"/>
</dbReference>
<name>A0AAF0F0D2_9BASI</name>
<dbReference type="Gene3D" id="3.30.1320.10">
    <property type="match status" value="1"/>
</dbReference>
<dbReference type="SUPFAM" id="SSF54565">
    <property type="entry name" value="Ribosomal protein S16"/>
    <property type="match status" value="1"/>
</dbReference>
<dbReference type="GO" id="GO:0005739">
    <property type="term" value="C:mitochondrion"/>
    <property type="evidence" value="ECO:0007669"/>
    <property type="project" value="GOC"/>
</dbReference>
<dbReference type="Pfam" id="PF00886">
    <property type="entry name" value="Ribosomal_S16"/>
    <property type="match status" value="1"/>
</dbReference>
<dbReference type="EMBL" id="CP119959">
    <property type="protein sequence ID" value="WFD38420.1"/>
    <property type="molecule type" value="Genomic_DNA"/>
</dbReference>
<keyword evidence="3" id="KW-0687">Ribonucleoprotein</keyword>
<keyword evidence="5" id="KW-1185">Reference proteome</keyword>
<evidence type="ECO:0000313" key="4">
    <source>
        <dbReference type="EMBL" id="WFD38420.1"/>
    </source>
</evidence>
<evidence type="ECO:0000256" key="2">
    <source>
        <dbReference type="ARBA" id="ARBA00022980"/>
    </source>
</evidence>
<dbReference type="PANTHER" id="PTHR12919">
    <property type="entry name" value="30S RIBOSOMAL PROTEIN S16"/>
    <property type="match status" value="1"/>
</dbReference>
<reference evidence="4" key="1">
    <citation type="submission" date="2023-03" db="EMBL/GenBank/DDBJ databases">
        <title>Mating type loci evolution in Malassezia.</title>
        <authorList>
            <person name="Coelho M.A."/>
        </authorList>
    </citation>
    <scope>NUCLEOTIDE SEQUENCE</scope>
    <source>
        <strain evidence="4">CBS 9431</strain>
    </source>
</reference>
<dbReference type="Proteomes" id="UP001217754">
    <property type="component" value="Chromosome 2"/>
</dbReference>
<dbReference type="GO" id="GO:0032543">
    <property type="term" value="P:mitochondrial translation"/>
    <property type="evidence" value="ECO:0007669"/>
    <property type="project" value="TreeGrafter"/>
</dbReference>
<dbReference type="AlphaFoldDB" id="A0AAF0F0D2"/>
<keyword evidence="2 4" id="KW-0689">Ribosomal protein</keyword>
<protein>
    <submittedName>
        <fullName evidence="4">37S ribosomal protein S16, mitochondrial</fullName>
    </submittedName>
</protein>
<proteinExistence type="inferred from homology"/>
<dbReference type="GeneID" id="85225022"/>
<evidence type="ECO:0000313" key="5">
    <source>
        <dbReference type="Proteomes" id="UP001217754"/>
    </source>
</evidence>
<dbReference type="GO" id="GO:0015935">
    <property type="term" value="C:small ribosomal subunit"/>
    <property type="evidence" value="ECO:0007669"/>
    <property type="project" value="TreeGrafter"/>
</dbReference>
<accession>A0AAF0F0D2</accession>
<gene>
    <name evidence="4" type="primary">MRPS16</name>
    <name evidence="4" type="ORF">MJAP1_001373</name>
</gene>
<organism evidence="4 5">
    <name type="scientific">Malassezia japonica</name>
    <dbReference type="NCBI Taxonomy" id="223818"/>
    <lineage>
        <taxon>Eukaryota</taxon>
        <taxon>Fungi</taxon>
        <taxon>Dikarya</taxon>
        <taxon>Basidiomycota</taxon>
        <taxon>Ustilaginomycotina</taxon>
        <taxon>Malasseziomycetes</taxon>
        <taxon>Malasseziales</taxon>
        <taxon>Malasseziaceae</taxon>
        <taxon>Malassezia</taxon>
    </lineage>
</organism>
<comment type="similarity">
    <text evidence="1">Belongs to the bacterial ribosomal protein bS16 family.</text>
</comment>